<evidence type="ECO:0000256" key="9">
    <source>
        <dbReference type="ARBA" id="ARBA00023136"/>
    </source>
</evidence>
<keyword evidence="6" id="KW-0408">Iron</keyword>
<evidence type="ECO:0000256" key="1">
    <source>
        <dbReference type="ARBA" id="ARBA00004571"/>
    </source>
</evidence>
<evidence type="ECO:0000259" key="14">
    <source>
        <dbReference type="Pfam" id="PF00593"/>
    </source>
</evidence>
<feature type="domain" description="TonB-dependent receptor plug" evidence="15">
    <location>
        <begin position="47"/>
        <end position="152"/>
    </location>
</feature>
<evidence type="ECO:0000256" key="8">
    <source>
        <dbReference type="ARBA" id="ARBA00023077"/>
    </source>
</evidence>
<keyword evidence="16" id="KW-0675">Receptor</keyword>
<evidence type="ECO:0000256" key="13">
    <source>
        <dbReference type="SAM" id="SignalP"/>
    </source>
</evidence>
<feature type="chain" id="PRO_5046126269" evidence="13">
    <location>
        <begin position="26"/>
        <end position="724"/>
    </location>
</feature>
<comment type="caution">
    <text evidence="16">The sequence shown here is derived from an EMBL/GenBank/DDBJ whole genome shotgun (WGS) entry which is preliminary data.</text>
</comment>
<keyword evidence="3 11" id="KW-1134">Transmembrane beta strand</keyword>
<keyword evidence="8 12" id="KW-0798">TonB box</keyword>
<evidence type="ECO:0000256" key="6">
    <source>
        <dbReference type="ARBA" id="ARBA00023004"/>
    </source>
</evidence>
<keyword evidence="2 11" id="KW-0813">Transport</keyword>
<proteinExistence type="inferred from homology"/>
<evidence type="ECO:0000256" key="3">
    <source>
        <dbReference type="ARBA" id="ARBA00022452"/>
    </source>
</evidence>
<dbReference type="Gene3D" id="2.40.170.20">
    <property type="entry name" value="TonB-dependent receptor, beta-barrel domain"/>
    <property type="match status" value="1"/>
</dbReference>
<dbReference type="PANTHER" id="PTHR32552:SF81">
    <property type="entry name" value="TONB-DEPENDENT OUTER MEMBRANE RECEPTOR"/>
    <property type="match status" value="1"/>
</dbReference>
<evidence type="ECO:0000256" key="4">
    <source>
        <dbReference type="ARBA" id="ARBA00022496"/>
    </source>
</evidence>
<keyword evidence="4" id="KW-0410">Iron transport</keyword>
<dbReference type="SUPFAM" id="SSF56935">
    <property type="entry name" value="Porins"/>
    <property type="match status" value="1"/>
</dbReference>
<dbReference type="Proteomes" id="UP001597380">
    <property type="component" value="Unassembled WGS sequence"/>
</dbReference>
<dbReference type="Pfam" id="PF07715">
    <property type="entry name" value="Plug"/>
    <property type="match status" value="1"/>
</dbReference>
<keyword evidence="17" id="KW-1185">Reference proteome</keyword>
<dbReference type="InterPro" id="IPR012910">
    <property type="entry name" value="Plug_dom"/>
</dbReference>
<dbReference type="RefSeq" id="WP_345340300.1">
    <property type="nucleotide sequence ID" value="NZ_BAABLI010000014.1"/>
</dbReference>
<name>A0ABW4XNL9_9GAMM</name>
<dbReference type="InterPro" id="IPR036942">
    <property type="entry name" value="Beta-barrel_TonB_sf"/>
</dbReference>
<organism evidence="16 17">
    <name type="scientific">Corallincola platygyrae</name>
    <dbReference type="NCBI Taxonomy" id="1193278"/>
    <lineage>
        <taxon>Bacteria</taxon>
        <taxon>Pseudomonadati</taxon>
        <taxon>Pseudomonadota</taxon>
        <taxon>Gammaproteobacteria</taxon>
        <taxon>Alteromonadales</taxon>
        <taxon>Psychromonadaceae</taxon>
        <taxon>Corallincola</taxon>
    </lineage>
</organism>
<gene>
    <name evidence="16" type="ORF">ACFSJ3_06480</name>
</gene>
<dbReference type="PANTHER" id="PTHR32552">
    <property type="entry name" value="FERRICHROME IRON RECEPTOR-RELATED"/>
    <property type="match status" value="1"/>
</dbReference>
<feature type="signal peptide" evidence="13">
    <location>
        <begin position="1"/>
        <end position="25"/>
    </location>
</feature>
<evidence type="ECO:0000313" key="17">
    <source>
        <dbReference type="Proteomes" id="UP001597380"/>
    </source>
</evidence>
<feature type="domain" description="TonB-dependent receptor-like beta-barrel" evidence="14">
    <location>
        <begin position="304"/>
        <end position="681"/>
    </location>
</feature>
<evidence type="ECO:0000256" key="2">
    <source>
        <dbReference type="ARBA" id="ARBA00022448"/>
    </source>
</evidence>
<keyword evidence="9 11" id="KW-0472">Membrane</keyword>
<keyword evidence="10 11" id="KW-0998">Cell outer membrane</keyword>
<evidence type="ECO:0000259" key="15">
    <source>
        <dbReference type="Pfam" id="PF07715"/>
    </source>
</evidence>
<keyword evidence="13" id="KW-0732">Signal</keyword>
<evidence type="ECO:0000256" key="5">
    <source>
        <dbReference type="ARBA" id="ARBA00022692"/>
    </source>
</evidence>
<protein>
    <submittedName>
        <fullName evidence="16">TonB-dependent receptor</fullName>
    </submittedName>
</protein>
<evidence type="ECO:0000313" key="16">
    <source>
        <dbReference type="EMBL" id="MFD2095629.1"/>
    </source>
</evidence>
<evidence type="ECO:0000256" key="10">
    <source>
        <dbReference type="ARBA" id="ARBA00023237"/>
    </source>
</evidence>
<dbReference type="EMBL" id="JBHUHT010000009">
    <property type="protein sequence ID" value="MFD2095629.1"/>
    <property type="molecule type" value="Genomic_DNA"/>
</dbReference>
<accession>A0ABW4XNL9</accession>
<comment type="similarity">
    <text evidence="11 12">Belongs to the TonB-dependent receptor family.</text>
</comment>
<dbReference type="InterPro" id="IPR000531">
    <property type="entry name" value="Beta-barrel_TonB"/>
</dbReference>
<dbReference type="PROSITE" id="PS52016">
    <property type="entry name" value="TONB_DEPENDENT_REC_3"/>
    <property type="match status" value="1"/>
</dbReference>
<dbReference type="InterPro" id="IPR039426">
    <property type="entry name" value="TonB-dep_rcpt-like"/>
</dbReference>
<sequence length="724" mass="81489">MLRPYALTPLSLAISAILASHSVYAETPEPEIERIQVTADFRPQSLFTVPASVTVIDSQQIKDESSRHFEDILGAIPNLNWAGGSSRPKYFQIRGVGEQEEYQGAPNSSVGFVIDDIDLSGLGLTSSLFDIEQIEVLRGPQGTRFGANALAGMIYMQSAAPTETAEFGTEVSVGEDSLTQYAGYASGPVNEQGTLRYRVSLQQHNQDGFRDNDFLGTDDTNERDEMTLRSKWHWDASDDLQVQLALLYANFDNGYDAWTLDNNGFDTLTDQPGEDSQETTGGSLKLNWRINSYVDLVSITSAAHTNHTHAYDGDWANPGYWQALSCTDYYDENGNGDFADQIPCQYDYLWDKDAERDTLTQEVRFLSTENSRIFNKSTDWLIGLYIQDLDESNDLESFYNGWPDQFLSSNYEATNLAGFAQLDSELTETTSLSVGVRVEQRDAEYSDDAGDSFDPEETMWGGHISLHYSVSSYWSSYLKLARGYKAGGFNMGLPSDFNQYREFDNETLDNLEIGLNGYLPDYQIALNAAVFYMKRDDQQVEASIQDPDNPQRFFLYTANATSSDSYGLELDANWQATSNLVVYGTLGLLDTEFDDYTVDQIDGSQLDLTGRSLAHAPNYQFSFGTTWRGDSGFFVNLNVRGSDGFYYSDSHDQKADSYELLNASIGYEEANWALYAWGKNLTDEEYGVRGFYFGNEPNLDWAPKLYERYGDPQQFGVTFRYNYF</sequence>
<evidence type="ECO:0000256" key="12">
    <source>
        <dbReference type="RuleBase" id="RU003357"/>
    </source>
</evidence>
<dbReference type="Pfam" id="PF00593">
    <property type="entry name" value="TonB_dep_Rec_b-barrel"/>
    <property type="match status" value="1"/>
</dbReference>
<evidence type="ECO:0000256" key="11">
    <source>
        <dbReference type="PROSITE-ProRule" id="PRU01360"/>
    </source>
</evidence>
<reference evidence="17" key="1">
    <citation type="journal article" date="2019" name="Int. J. Syst. Evol. Microbiol.">
        <title>The Global Catalogue of Microorganisms (GCM) 10K type strain sequencing project: providing services to taxonomists for standard genome sequencing and annotation.</title>
        <authorList>
            <consortium name="The Broad Institute Genomics Platform"/>
            <consortium name="The Broad Institute Genome Sequencing Center for Infectious Disease"/>
            <person name="Wu L."/>
            <person name="Ma J."/>
        </authorList>
    </citation>
    <scope>NUCLEOTIDE SEQUENCE [LARGE SCALE GENOMIC DNA]</scope>
    <source>
        <strain evidence="17">CGMCC 1.10992</strain>
    </source>
</reference>
<comment type="subcellular location">
    <subcellularLocation>
        <location evidence="1 11">Cell outer membrane</location>
        <topology evidence="1 11">Multi-pass membrane protein</topology>
    </subcellularLocation>
</comment>
<evidence type="ECO:0000256" key="7">
    <source>
        <dbReference type="ARBA" id="ARBA00023065"/>
    </source>
</evidence>
<keyword evidence="5 11" id="KW-0812">Transmembrane</keyword>
<keyword evidence="7" id="KW-0406">Ion transport</keyword>